<keyword evidence="2" id="KW-1185">Reference proteome</keyword>
<reference evidence="2" key="1">
    <citation type="submission" date="2016-11" db="EMBL/GenBank/DDBJ databases">
        <authorList>
            <person name="Varghese N."/>
            <person name="Submissions S."/>
        </authorList>
    </citation>
    <scope>NUCLEOTIDE SEQUENCE [LARGE SCALE GENOMIC DNA]</scope>
    <source>
        <strain evidence="2">DSM 15518</strain>
    </source>
</reference>
<dbReference type="AlphaFoldDB" id="A0A1M6MCE2"/>
<evidence type="ECO:0000313" key="2">
    <source>
        <dbReference type="Proteomes" id="UP000242497"/>
    </source>
</evidence>
<evidence type="ECO:0000313" key="1">
    <source>
        <dbReference type="EMBL" id="SHJ81136.1"/>
    </source>
</evidence>
<dbReference type="InterPro" id="IPR012347">
    <property type="entry name" value="Ferritin-like"/>
</dbReference>
<dbReference type="Proteomes" id="UP000242497">
    <property type="component" value="Unassembled WGS sequence"/>
</dbReference>
<dbReference type="EMBL" id="FRAE01000014">
    <property type="protein sequence ID" value="SHJ81136.1"/>
    <property type="molecule type" value="Genomic_DNA"/>
</dbReference>
<name>A0A1M6MCE2_9FIRM</name>
<dbReference type="InterPro" id="IPR012452">
    <property type="entry name" value="DUF1657"/>
</dbReference>
<sequence length="69" mass="7770">MSTINKLEQALAGAKGLAAQFKTFSLDTDDQNAKQMFNQLATTTENMVQQIQARVDFVKSEEPQYTQQK</sequence>
<dbReference type="RefSeq" id="WP_072887679.1">
    <property type="nucleotide sequence ID" value="NZ_FRAE01000014.1"/>
</dbReference>
<proteinExistence type="predicted"/>
<organism evidence="1 2">
    <name type="scientific">Tepidibacter formicigenes DSM 15518</name>
    <dbReference type="NCBI Taxonomy" id="1123349"/>
    <lineage>
        <taxon>Bacteria</taxon>
        <taxon>Bacillati</taxon>
        <taxon>Bacillota</taxon>
        <taxon>Clostridia</taxon>
        <taxon>Peptostreptococcales</taxon>
        <taxon>Peptostreptococcaceae</taxon>
        <taxon>Tepidibacter</taxon>
    </lineage>
</organism>
<dbReference type="OrthoDB" id="2902550at2"/>
<dbReference type="Pfam" id="PF07870">
    <property type="entry name" value="DUF1657"/>
    <property type="match status" value="1"/>
</dbReference>
<accession>A0A1M6MCE2</accession>
<protein>
    <recommendedName>
        <fullName evidence="3">DUF1657 domain-containing protein</fullName>
    </recommendedName>
</protein>
<evidence type="ECO:0008006" key="3">
    <source>
        <dbReference type="Google" id="ProtNLM"/>
    </source>
</evidence>
<dbReference type="STRING" id="1123349.SAMN02744037_00906"/>
<dbReference type="Gene3D" id="1.20.1260.10">
    <property type="match status" value="1"/>
</dbReference>
<gene>
    <name evidence="1" type="ORF">SAMN02744037_00906</name>
</gene>